<protein>
    <recommendedName>
        <fullName evidence="3">Phage abortive infection protein</fullName>
    </recommendedName>
</protein>
<proteinExistence type="predicted"/>
<accession>B3EPF2</accession>
<name>B3EPF2_CHLPB</name>
<dbReference type="EMBL" id="CP001101">
    <property type="protein sequence ID" value="ACE03830.1"/>
    <property type="molecule type" value="Genomic_DNA"/>
</dbReference>
<feature type="transmembrane region" description="Helical" evidence="1">
    <location>
        <begin position="16"/>
        <end position="35"/>
    </location>
</feature>
<keyword evidence="1" id="KW-0812">Transmembrane</keyword>
<keyword evidence="1" id="KW-1133">Transmembrane helix</keyword>
<keyword evidence="1" id="KW-0472">Membrane</keyword>
<evidence type="ECO:0000313" key="2">
    <source>
        <dbReference type="EMBL" id="ACE03830.1"/>
    </source>
</evidence>
<reference evidence="2" key="1">
    <citation type="submission" date="2008-06" db="EMBL/GenBank/DDBJ databases">
        <title>Complete sequence of Chlorobium phaeobacteroides BS1.</title>
        <authorList>
            <consortium name="US DOE Joint Genome Institute"/>
            <person name="Lucas S."/>
            <person name="Copeland A."/>
            <person name="Lapidus A."/>
            <person name="Glavina del Rio T."/>
            <person name="Dalin E."/>
            <person name="Tice H."/>
            <person name="Bruce D."/>
            <person name="Goodwin L."/>
            <person name="Pitluck S."/>
            <person name="Schmutz J."/>
            <person name="Larimer F."/>
            <person name="Land M."/>
            <person name="Hauser L."/>
            <person name="Kyrpides N."/>
            <person name="Ovchinnikova G."/>
            <person name="Li T."/>
            <person name="Liu Z."/>
            <person name="Zhao F."/>
            <person name="Overmann J."/>
            <person name="Bryant D.A."/>
            <person name="Richardson P."/>
        </authorList>
    </citation>
    <scope>NUCLEOTIDE SEQUENCE [LARGE SCALE GENOMIC DNA]</scope>
    <source>
        <strain evidence="2">BS1</strain>
    </source>
</reference>
<sequence length="233" mass="26674">MSNTEVRLSNKEKWQLLFIALLPVALFFVMTFNYFCCLQGNKYNQETLGQLGDFYGGIINPFITYLGLSAIVYGLKYNKKLMDHNIALEKDSKDKHMQLMAQSNAVAYLNAFEYSLGHCRNNEQDKVENAKLNIFKNYKNPENNEFRGAISFIEEHWGAAARYLSLIMNLQNTFSIGSSILDAAIAQLKYEEFEYVLICFSRINIDSAMQLVENKEIRVTKSIPEVLIAISSI</sequence>
<gene>
    <name evidence="2" type="ordered locus">Cphamn1_0881</name>
</gene>
<dbReference type="OrthoDB" id="1261799at2"/>
<evidence type="ECO:0008006" key="3">
    <source>
        <dbReference type="Google" id="ProtNLM"/>
    </source>
</evidence>
<dbReference type="AlphaFoldDB" id="B3EPF2"/>
<feature type="transmembrane region" description="Helical" evidence="1">
    <location>
        <begin position="55"/>
        <end position="75"/>
    </location>
</feature>
<dbReference type="HOGENOM" id="CLU_1188249_0_0_10"/>
<organism evidence="2">
    <name type="scientific">Chlorobium phaeobacteroides (strain BS1)</name>
    <dbReference type="NCBI Taxonomy" id="331678"/>
    <lineage>
        <taxon>Bacteria</taxon>
        <taxon>Pseudomonadati</taxon>
        <taxon>Chlorobiota</taxon>
        <taxon>Chlorobiia</taxon>
        <taxon>Chlorobiales</taxon>
        <taxon>Chlorobiaceae</taxon>
        <taxon>Chlorobium/Pelodictyon group</taxon>
        <taxon>Chlorobium</taxon>
    </lineage>
</organism>
<evidence type="ECO:0000256" key="1">
    <source>
        <dbReference type="SAM" id="Phobius"/>
    </source>
</evidence>
<dbReference type="KEGG" id="cpb:Cphamn1_0881"/>